<evidence type="ECO:0000313" key="2">
    <source>
        <dbReference type="Proteomes" id="UP001157003"/>
    </source>
</evidence>
<proteinExistence type="predicted"/>
<dbReference type="EMBL" id="ON649700">
    <property type="protein sequence ID" value="UVF62402.1"/>
    <property type="molecule type" value="Genomic_DNA"/>
</dbReference>
<name>A0A976UAP6_9CAUD</name>
<sequence length="140" mass="14907">MANLGEITEIVNASELTLEVGSDNYILLTNLTIHCGRPEDRVATTDAGPVYSYGKGENFFTATLLVSTPELSTLNTLTQTDANGALTSTAWKIVAKDVSGSTKTFAATGVLRDYDVSKPTEGKVNIDIFVRITGDTISIT</sequence>
<reference evidence="1 2" key="1">
    <citation type="submission" date="2022-05" db="EMBL/GenBank/DDBJ databases">
        <title>Diverse viruses of marine archaea discovered using metagenomics.</title>
        <authorList>
            <person name="Zhou Y."/>
        </authorList>
    </citation>
    <scope>NUCLEOTIDE SEQUENCE [LARGE SCALE GENOMIC DNA]</scope>
    <source>
        <strain evidence="1">YSH_174770</strain>
    </source>
</reference>
<accession>A0A976UAP6</accession>
<organism evidence="1 2">
    <name type="scientific">Nitrososphaeria virus YSH_174770</name>
    <dbReference type="NCBI Taxonomy" id="3071322"/>
    <lineage>
        <taxon>Viruses</taxon>
        <taxon>Duplodnaviria</taxon>
        <taxon>Heunggongvirae</taxon>
        <taxon>Uroviricota</taxon>
        <taxon>Caudoviricetes</taxon>
        <taxon>Juravirales</taxon>
        <taxon>Yangangviridae</taxon>
        <taxon>Senitvirus</taxon>
        <taxon>Senitvirus yangshanense</taxon>
    </lineage>
</organism>
<keyword evidence="2" id="KW-1185">Reference proteome</keyword>
<dbReference type="Proteomes" id="UP001157003">
    <property type="component" value="Segment"/>
</dbReference>
<protein>
    <submittedName>
        <fullName evidence="1">Major tail protein</fullName>
    </submittedName>
</protein>
<evidence type="ECO:0000313" key="1">
    <source>
        <dbReference type="EMBL" id="UVF62402.1"/>
    </source>
</evidence>